<feature type="domain" description="M23ase beta-sheet core" evidence="2">
    <location>
        <begin position="85"/>
        <end position="174"/>
    </location>
</feature>
<sequence length="207" mass="23258">MKKKFILASAALVALSSSLLFGSNNTQAAKKKNADIQTEEVDPSIKNDWNYPFAVQDKKGVRPMYNAQVFGITNYARSIKPLSYFHDGWDFGFSEVGHSTVRAVHPGTVKKVAYGNGLGWFVWVISPDNYVQIYQEGFNKKKDIKVKAGQMVKTGQKIGKLTGSHLHLGVTKTNHDYINDHGYPCNNWFRNVGTWLNPVKTIEENCK</sequence>
<name>A0A437STE5_9LACO</name>
<proteinExistence type="predicted"/>
<evidence type="ECO:0000313" key="3">
    <source>
        <dbReference type="EMBL" id="RVU70209.1"/>
    </source>
</evidence>
<evidence type="ECO:0000256" key="1">
    <source>
        <dbReference type="SAM" id="SignalP"/>
    </source>
</evidence>
<dbReference type="EMBL" id="RXIA01000026">
    <property type="protein sequence ID" value="RVU70209.1"/>
    <property type="molecule type" value="Genomic_DNA"/>
</dbReference>
<dbReference type="RefSeq" id="WP_103660693.1">
    <property type="nucleotide sequence ID" value="NZ_ML136894.1"/>
</dbReference>
<feature type="chain" id="PRO_5019107425" evidence="1">
    <location>
        <begin position="29"/>
        <end position="207"/>
    </location>
</feature>
<dbReference type="PANTHER" id="PTHR21666:SF270">
    <property type="entry name" value="MUREIN HYDROLASE ACTIVATOR ENVC"/>
    <property type="match status" value="1"/>
</dbReference>
<dbReference type="AlphaFoldDB" id="A0A437STE5"/>
<gene>
    <name evidence="3" type="ORF">EJK17_08705</name>
</gene>
<comment type="caution">
    <text evidence="3">The sequence shown here is derived from an EMBL/GenBank/DDBJ whole genome shotgun (WGS) entry which is preliminary data.</text>
</comment>
<accession>A0A437STE5</accession>
<dbReference type="GO" id="GO:0004222">
    <property type="term" value="F:metalloendopeptidase activity"/>
    <property type="evidence" value="ECO:0007669"/>
    <property type="project" value="TreeGrafter"/>
</dbReference>
<reference evidence="3 4" key="1">
    <citation type="submission" date="2018-12" db="EMBL/GenBank/DDBJ databases">
        <authorList>
            <person name="Meng J."/>
        </authorList>
    </citation>
    <scope>NUCLEOTIDE SEQUENCE [LARGE SCALE GENOMIC DNA]</scope>
    <source>
        <strain evidence="3 4">HT111-2</strain>
    </source>
</reference>
<evidence type="ECO:0000259" key="2">
    <source>
        <dbReference type="Pfam" id="PF01551"/>
    </source>
</evidence>
<dbReference type="PANTHER" id="PTHR21666">
    <property type="entry name" value="PEPTIDASE-RELATED"/>
    <property type="match status" value="1"/>
</dbReference>
<dbReference type="InterPro" id="IPR011055">
    <property type="entry name" value="Dup_hybrid_motif"/>
</dbReference>
<dbReference type="InterPro" id="IPR050570">
    <property type="entry name" value="Cell_wall_metabolism_enzyme"/>
</dbReference>
<feature type="signal peptide" evidence="1">
    <location>
        <begin position="1"/>
        <end position="28"/>
    </location>
</feature>
<protein>
    <submittedName>
        <fullName evidence="3">M23 family metallopeptidase</fullName>
    </submittedName>
</protein>
<dbReference type="SUPFAM" id="SSF51261">
    <property type="entry name" value="Duplicated hybrid motif"/>
    <property type="match status" value="1"/>
</dbReference>
<dbReference type="Gene3D" id="2.70.70.10">
    <property type="entry name" value="Glucose Permease (Domain IIA)"/>
    <property type="match status" value="1"/>
</dbReference>
<dbReference type="Proteomes" id="UP000288291">
    <property type="component" value="Unassembled WGS sequence"/>
</dbReference>
<evidence type="ECO:0000313" key="4">
    <source>
        <dbReference type="Proteomes" id="UP000288291"/>
    </source>
</evidence>
<keyword evidence="4" id="KW-1185">Reference proteome</keyword>
<keyword evidence="1" id="KW-0732">Signal</keyword>
<dbReference type="InterPro" id="IPR016047">
    <property type="entry name" value="M23ase_b-sheet_dom"/>
</dbReference>
<organism evidence="3 4">
    <name type="scientific">Lactobacillus xujianguonis</name>
    <dbReference type="NCBI Taxonomy" id="2495899"/>
    <lineage>
        <taxon>Bacteria</taxon>
        <taxon>Bacillati</taxon>
        <taxon>Bacillota</taxon>
        <taxon>Bacilli</taxon>
        <taxon>Lactobacillales</taxon>
        <taxon>Lactobacillaceae</taxon>
        <taxon>Lactobacillus</taxon>
    </lineage>
</organism>
<dbReference type="Pfam" id="PF01551">
    <property type="entry name" value="Peptidase_M23"/>
    <property type="match status" value="1"/>
</dbReference>
<dbReference type="CDD" id="cd12797">
    <property type="entry name" value="M23_peptidase"/>
    <property type="match status" value="1"/>
</dbReference>